<comment type="caution">
    <text evidence="1">The sequence shown here is derived from an EMBL/GenBank/DDBJ whole genome shotgun (WGS) entry which is preliminary data.</text>
</comment>
<proteinExistence type="predicted"/>
<evidence type="ECO:0000313" key="1">
    <source>
        <dbReference type="EMBL" id="MML53475.1"/>
    </source>
</evidence>
<dbReference type="Proteomes" id="UP000885348">
    <property type="component" value="Unassembled WGS sequence"/>
</dbReference>
<organism evidence="1">
    <name type="scientific">Salmonella enterica I</name>
    <dbReference type="NCBI Taxonomy" id="59201"/>
    <lineage>
        <taxon>Bacteria</taxon>
        <taxon>Pseudomonadati</taxon>
        <taxon>Pseudomonadota</taxon>
        <taxon>Gammaproteobacteria</taxon>
        <taxon>Enterobacterales</taxon>
        <taxon>Enterobacteriaceae</taxon>
        <taxon>Salmonella</taxon>
    </lineage>
</organism>
<gene>
    <name evidence="1" type="ORF">D7N80_09145</name>
</gene>
<dbReference type="EMBL" id="RVVJ01000008">
    <property type="protein sequence ID" value="MML53475.1"/>
    <property type="molecule type" value="Genomic_DNA"/>
</dbReference>
<accession>A0A403QFC8</accession>
<sequence>MLKSIIEKVLGEISGEFSHVIVRQVTPIALPSVLFTEHVVVWSLLLVIISFTIERVFGID</sequence>
<dbReference type="AlphaFoldDB" id="A0A403QFC8"/>
<protein>
    <submittedName>
        <fullName evidence="1">Uncharacterized protein</fullName>
    </submittedName>
</protein>
<reference evidence="1" key="1">
    <citation type="submission" date="2018-09" db="EMBL/GenBank/DDBJ databases">
        <authorList>
            <person name="Ashton P.M."/>
            <person name="Dallman T."/>
            <person name="Nair S."/>
            <person name="De Pinna E."/>
            <person name="Peters T."/>
            <person name="Grant K."/>
        </authorList>
    </citation>
    <scope>NUCLEOTIDE SEQUENCE [LARGE SCALE GENOMIC DNA]</scope>
    <source>
        <strain evidence="1">598938</strain>
    </source>
</reference>
<name>A0A403QFC8_SALET</name>